<dbReference type="OrthoDB" id="1151029at2"/>
<gene>
    <name evidence="2" type="ORF">BXY64_4225</name>
</gene>
<protein>
    <recommendedName>
        <fullName evidence="1">DUF2262 domain-containing protein</fullName>
    </recommendedName>
</protein>
<dbReference type="RefSeq" id="WP_120241893.1">
    <property type="nucleotide sequence ID" value="NZ_CANNFL010000023.1"/>
</dbReference>
<sequence length="307" mass="35435">MILKWIKKKEMTGWEVSNLTEALRAEFENKSNALYKFTKSYPLAAISLDRNYFVVMRDYLCNTVDDKQNMLNAAAENEESHKGMTLVRILGDAVHARNVILPKGINYRKLELDGDIISIFFDDGKITTNFQEINKLWTFYKLSESEILETFLGFTNEFKEKVKIEKQAAKTIDTDFFGTLTLDDELDSYCGKILLDDTEIQLSFSNFEKKQFDKNLLTTKKAIAKSKELQDSMINEMLKLKNDVWLDEDQSIIDKAEFSTEIKLYGLNIYEDGDMEFFYTAGDLFWGHEIASSVDSIGEYLESKLIG</sequence>
<dbReference type="InterPro" id="IPR019260">
    <property type="entry name" value="DUF2262"/>
</dbReference>
<evidence type="ECO:0000313" key="3">
    <source>
        <dbReference type="Proteomes" id="UP000284531"/>
    </source>
</evidence>
<dbReference type="AlphaFoldDB" id="A0A419WF95"/>
<organism evidence="2 3">
    <name type="scientific">Marinifilum flexuosum</name>
    <dbReference type="NCBI Taxonomy" id="1117708"/>
    <lineage>
        <taxon>Bacteria</taxon>
        <taxon>Pseudomonadati</taxon>
        <taxon>Bacteroidota</taxon>
        <taxon>Bacteroidia</taxon>
        <taxon>Marinilabiliales</taxon>
        <taxon>Marinifilaceae</taxon>
    </lineage>
</organism>
<evidence type="ECO:0000313" key="2">
    <source>
        <dbReference type="EMBL" id="RKD94062.1"/>
    </source>
</evidence>
<evidence type="ECO:0000259" key="1">
    <source>
        <dbReference type="Pfam" id="PF10020"/>
    </source>
</evidence>
<dbReference type="Proteomes" id="UP000284531">
    <property type="component" value="Unassembled WGS sequence"/>
</dbReference>
<dbReference type="EMBL" id="RAPQ01000015">
    <property type="protein sequence ID" value="RKD94062.1"/>
    <property type="molecule type" value="Genomic_DNA"/>
</dbReference>
<accession>A0A419WF95</accession>
<keyword evidence="3" id="KW-1185">Reference proteome</keyword>
<comment type="caution">
    <text evidence="2">The sequence shown here is derived from an EMBL/GenBank/DDBJ whole genome shotgun (WGS) entry which is preliminary data.</text>
</comment>
<dbReference type="Pfam" id="PF10020">
    <property type="entry name" value="DUF2262"/>
    <property type="match status" value="1"/>
</dbReference>
<name>A0A419WF95_9BACT</name>
<feature type="domain" description="DUF2262" evidence="1">
    <location>
        <begin position="175"/>
        <end position="301"/>
    </location>
</feature>
<reference evidence="2 3" key="1">
    <citation type="submission" date="2018-09" db="EMBL/GenBank/DDBJ databases">
        <title>Genomic Encyclopedia of Archaeal and Bacterial Type Strains, Phase II (KMG-II): from individual species to whole genera.</title>
        <authorList>
            <person name="Goeker M."/>
        </authorList>
    </citation>
    <scope>NUCLEOTIDE SEQUENCE [LARGE SCALE GENOMIC DNA]</scope>
    <source>
        <strain evidence="2 3">DSM 21950</strain>
    </source>
</reference>
<proteinExistence type="predicted"/>